<dbReference type="GeneID" id="41961755"/>
<dbReference type="GO" id="GO:0016887">
    <property type="term" value="F:ATP hydrolysis activity"/>
    <property type="evidence" value="ECO:0007669"/>
    <property type="project" value="InterPro"/>
</dbReference>
<sequence>MQRPLTAAGMIRSTVTGAEGAWRLGIVRTRHSWLGKGVHPIFKRLSCPRRLANEQSFKTRTLSFSFSSSSPSRSNGTGFLLTKNPRSYYSFHTSHNVSRRKKGNSNMADKLAADEETSSVVVVTPVEGSEKGDATDSQSQNPEKEDGEKKSEELEEKVIVGMLCGTKDLYQKWDQNQPNKFTWTEKYPEDLEEAAENAETMKFAILVRNKKSFDSRKKLEIDSIVIQSPLIKNVLHDVLKDYPGVTTTMQRLAFSAPFRPFVHRWAELTSALTNHEYDEPTRAHVKLLHDILSAELNDVIEAMKDYKANKVVTYEHVWTIFQPGCVVLASRYGRPIAMRLEQGQYVQHCRLGPVFQLTCDRVDWDGSKFGYDEAQQIITPFLGTMPIEDLTCCPLQYSPDPEGVKEMLVARGRIFESLAGYHYKMYVGQAIEQKKWGPSKISVDSRIVIDAFAHDKWNPNHQTSLKSLNKVQAARAAQLDAEDGGDYDVEETYDYDDYNEEHREEELLEDLKPVIPLTEEQLLLCTPMLKGWALKSKKWLEFYVDSVSEVRFNDRAFDSLVLPRGQKSLILAFARSQAQNKDRIDDVIAGKGKGIIMLLSGGPGIGKTLTAEAVAEEMRVPLYVMSADDLGRTSWEVETNLLQVLEMVAKWNAVLLLDECDIVLERRTSTDLDRNRIVGIFLRTLEYYEGILFLTTNRVDCMDEAFQSRIHLSLEYPPLDVDARRSVWSGFLERQDAAEDSESQHTVTSDDIERLARLELNGRQIRNVLKTSNLLAFHQGEKLGFDHLRTVLEVEGRKLDV</sequence>
<feature type="compositionally biased region" description="Basic and acidic residues" evidence="1">
    <location>
        <begin position="142"/>
        <end position="152"/>
    </location>
</feature>
<evidence type="ECO:0000256" key="1">
    <source>
        <dbReference type="SAM" id="MobiDB-lite"/>
    </source>
</evidence>
<dbReference type="KEGG" id="pgri:PgNI_06826"/>
<dbReference type="OrthoDB" id="10042665at2759"/>
<keyword evidence="3" id="KW-1185">Reference proteome</keyword>
<dbReference type="InterPro" id="IPR003959">
    <property type="entry name" value="ATPase_AAA_core"/>
</dbReference>
<evidence type="ECO:0000313" key="4">
    <source>
        <dbReference type="RefSeq" id="XP_030980798.1"/>
    </source>
</evidence>
<name>A0A6P8B0U6_PYRGI</name>
<dbReference type="InterPro" id="IPR003593">
    <property type="entry name" value="AAA+_ATPase"/>
</dbReference>
<dbReference type="AlphaFoldDB" id="A0A6P8B0U6"/>
<feature type="region of interest" description="Disordered" evidence="1">
    <location>
        <begin position="92"/>
        <end position="152"/>
    </location>
</feature>
<dbReference type="CDD" id="cd19481">
    <property type="entry name" value="RecA-like_protease"/>
    <property type="match status" value="1"/>
</dbReference>
<accession>A0A6P8B0U6</accession>
<dbReference type="InterPro" id="IPR054289">
    <property type="entry name" value="DUF7025"/>
</dbReference>
<evidence type="ECO:0000259" key="2">
    <source>
        <dbReference type="SMART" id="SM00382"/>
    </source>
</evidence>
<dbReference type="Pfam" id="PF00004">
    <property type="entry name" value="AAA"/>
    <property type="match status" value="1"/>
</dbReference>
<dbReference type="SUPFAM" id="SSF52540">
    <property type="entry name" value="P-loop containing nucleoside triphosphate hydrolases"/>
    <property type="match status" value="1"/>
</dbReference>
<organism evidence="3 4">
    <name type="scientific">Pyricularia grisea</name>
    <name type="common">Crabgrass-specific blast fungus</name>
    <name type="synonym">Magnaporthe grisea</name>
    <dbReference type="NCBI Taxonomy" id="148305"/>
    <lineage>
        <taxon>Eukaryota</taxon>
        <taxon>Fungi</taxon>
        <taxon>Dikarya</taxon>
        <taxon>Ascomycota</taxon>
        <taxon>Pezizomycotina</taxon>
        <taxon>Sordariomycetes</taxon>
        <taxon>Sordariomycetidae</taxon>
        <taxon>Magnaporthales</taxon>
        <taxon>Pyriculariaceae</taxon>
        <taxon>Pyricularia</taxon>
    </lineage>
</organism>
<reference evidence="4" key="3">
    <citation type="submission" date="2025-08" db="UniProtKB">
        <authorList>
            <consortium name="RefSeq"/>
        </authorList>
    </citation>
    <scope>IDENTIFICATION</scope>
    <source>
        <strain evidence="4">NI907</strain>
    </source>
</reference>
<dbReference type="InterPro" id="IPR027417">
    <property type="entry name" value="P-loop_NTPase"/>
</dbReference>
<reference evidence="4" key="1">
    <citation type="journal article" date="2019" name="Mol. Biol. Evol.">
        <title>Blast fungal genomes show frequent chromosomal changes, gene gains and losses, and effector gene turnover.</title>
        <authorList>
            <person name="Gomez Luciano L.B."/>
            <person name="Jason Tsai I."/>
            <person name="Chuma I."/>
            <person name="Tosa Y."/>
            <person name="Chen Y.H."/>
            <person name="Li J.Y."/>
            <person name="Li M.Y."/>
            <person name="Jade Lu M.Y."/>
            <person name="Nakayashiki H."/>
            <person name="Li W.H."/>
        </authorList>
    </citation>
    <scope>NUCLEOTIDE SEQUENCE</scope>
    <source>
        <strain evidence="4">NI907</strain>
    </source>
</reference>
<evidence type="ECO:0000313" key="3">
    <source>
        <dbReference type="Proteomes" id="UP000515153"/>
    </source>
</evidence>
<dbReference type="RefSeq" id="XP_030980798.1">
    <property type="nucleotide sequence ID" value="XM_031126846.1"/>
</dbReference>
<dbReference type="Pfam" id="PF22942">
    <property type="entry name" value="DUF7025"/>
    <property type="match status" value="1"/>
</dbReference>
<feature type="domain" description="AAA+ ATPase" evidence="2">
    <location>
        <begin position="593"/>
        <end position="720"/>
    </location>
</feature>
<dbReference type="SMART" id="SM00382">
    <property type="entry name" value="AAA"/>
    <property type="match status" value="1"/>
</dbReference>
<reference evidence="4" key="2">
    <citation type="submission" date="2019-10" db="EMBL/GenBank/DDBJ databases">
        <authorList>
            <consortium name="NCBI Genome Project"/>
        </authorList>
    </citation>
    <scope>NUCLEOTIDE SEQUENCE</scope>
    <source>
        <strain evidence="4">NI907</strain>
    </source>
</reference>
<dbReference type="GO" id="GO:0005524">
    <property type="term" value="F:ATP binding"/>
    <property type="evidence" value="ECO:0007669"/>
    <property type="project" value="InterPro"/>
</dbReference>
<dbReference type="Gene3D" id="3.40.50.300">
    <property type="entry name" value="P-loop containing nucleotide triphosphate hydrolases"/>
    <property type="match status" value="1"/>
</dbReference>
<gene>
    <name evidence="4" type="ORF">PgNI_06826</name>
</gene>
<protein>
    <recommendedName>
        <fullName evidence="2">AAA+ ATPase domain-containing protein</fullName>
    </recommendedName>
</protein>
<proteinExistence type="predicted"/>
<dbReference type="Proteomes" id="UP000515153">
    <property type="component" value="Unplaced"/>
</dbReference>
<dbReference type="PANTHER" id="PTHR46411:SF3">
    <property type="entry name" value="AAA+ ATPASE DOMAIN-CONTAINING PROTEIN"/>
    <property type="match status" value="1"/>
</dbReference>
<feature type="compositionally biased region" description="Low complexity" evidence="1">
    <location>
        <begin position="118"/>
        <end position="127"/>
    </location>
</feature>
<dbReference type="PANTHER" id="PTHR46411">
    <property type="entry name" value="FAMILY ATPASE, PUTATIVE-RELATED"/>
    <property type="match status" value="1"/>
</dbReference>